<dbReference type="VEuPathDB" id="FungiDB:PC110_g480"/>
<gene>
    <name evidence="8" type="ORF">PC110_g480</name>
    <name evidence="3" type="ORF">PC113_g1550</name>
    <name evidence="4" type="ORF">PC115_g2030</name>
    <name evidence="5" type="ORF">PC117_g1454</name>
    <name evidence="6" type="ORF">PC118_g406</name>
    <name evidence="7" type="ORF">PC129_g821</name>
</gene>
<keyword evidence="1" id="KW-0175">Coiled coil</keyword>
<feature type="compositionally biased region" description="Basic and acidic residues" evidence="2">
    <location>
        <begin position="1"/>
        <end position="23"/>
    </location>
</feature>
<dbReference type="OrthoDB" id="167288at2759"/>
<dbReference type="Proteomes" id="UP000760860">
    <property type="component" value="Unassembled WGS sequence"/>
</dbReference>
<reference evidence="8 9" key="1">
    <citation type="submission" date="2018-01" db="EMBL/GenBank/DDBJ databases">
        <title>Draft genome of the strawberry crown rot pathogen Phytophthora cactorum.</title>
        <authorList>
            <person name="Armitage A.D."/>
            <person name="Lysoe E."/>
            <person name="Nellist C.F."/>
            <person name="Harrison R.J."/>
            <person name="Brurberg M.B."/>
        </authorList>
    </citation>
    <scope>NUCLEOTIDE SEQUENCE [LARGE SCALE GENOMIC DNA]</scope>
    <source>
        <strain evidence="8 9">10300</strain>
    </source>
</reference>
<dbReference type="EMBL" id="RCMI01000028">
    <property type="protein sequence ID" value="KAG2941297.1"/>
    <property type="molecule type" value="Genomic_DNA"/>
</dbReference>
<feature type="region of interest" description="Disordered" evidence="2">
    <location>
        <begin position="1"/>
        <end position="27"/>
    </location>
</feature>
<accession>A0A329T3X6</accession>
<feature type="compositionally biased region" description="Low complexity" evidence="2">
    <location>
        <begin position="562"/>
        <end position="582"/>
    </location>
</feature>
<evidence type="ECO:0000256" key="1">
    <source>
        <dbReference type="SAM" id="Coils"/>
    </source>
</evidence>
<dbReference type="STRING" id="29920.A0A329T3X6"/>
<evidence type="ECO:0000313" key="5">
    <source>
        <dbReference type="EMBL" id="KAG2954128.1"/>
    </source>
</evidence>
<feature type="coiled-coil region" evidence="1">
    <location>
        <begin position="72"/>
        <end position="153"/>
    </location>
</feature>
<evidence type="ECO:0000313" key="4">
    <source>
        <dbReference type="EMBL" id="KAG2941297.1"/>
    </source>
</evidence>
<dbReference type="Proteomes" id="UP000697107">
    <property type="component" value="Unassembled WGS sequence"/>
</dbReference>
<proteinExistence type="predicted"/>
<evidence type="ECO:0000313" key="8">
    <source>
        <dbReference type="EMBL" id="RAW43349.1"/>
    </source>
</evidence>
<dbReference type="EMBL" id="RCMK01000017">
    <property type="protein sequence ID" value="KAG2954128.1"/>
    <property type="molecule type" value="Genomic_DNA"/>
</dbReference>
<dbReference type="EMBL" id="RCML01000004">
    <property type="protein sequence ID" value="KAG3000147.1"/>
    <property type="molecule type" value="Genomic_DNA"/>
</dbReference>
<dbReference type="Proteomes" id="UP000251314">
    <property type="component" value="Unassembled WGS sequence"/>
</dbReference>
<feature type="coiled-coil region" evidence="1">
    <location>
        <begin position="189"/>
        <end position="391"/>
    </location>
</feature>
<evidence type="ECO:0000313" key="3">
    <source>
        <dbReference type="EMBL" id="KAG2867885.1"/>
    </source>
</evidence>
<dbReference type="Proteomes" id="UP000736787">
    <property type="component" value="Unassembled WGS sequence"/>
</dbReference>
<organism evidence="8 9">
    <name type="scientific">Phytophthora cactorum</name>
    <dbReference type="NCBI Taxonomy" id="29920"/>
    <lineage>
        <taxon>Eukaryota</taxon>
        <taxon>Sar</taxon>
        <taxon>Stramenopiles</taxon>
        <taxon>Oomycota</taxon>
        <taxon>Peronosporomycetes</taxon>
        <taxon>Peronosporales</taxon>
        <taxon>Peronosporaceae</taxon>
        <taxon>Phytophthora</taxon>
    </lineage>
</organism>
<dbReference type="EMBL" id="RCMG01000018">
    <property type="protein sequence ID" value="KAG2867885.1"/>
    <property type="molecule type" value="Genomic_DNA"/>
</dbReference>
<feature type="compositionally biased region" description="Basic and acidic residues" evidence="2">
    <location>
        <begin position="487"/>
        <end position="496"/>
    </location>
</feature>
<protein>
    <submittedName>
        <fullName evidence="8">Uncharacterized protein</fullName>
    </submittedName>
</protein>
<evidence type="ECO:0000313" key="6">
    <source>
        <dbReference type="EMBL" id="KAG3000147.1"/>
    </source>
</evidence>
<keyword evidence="9" id="KW-1185">Reference proteome</keyword>
<dbReference type="Proteomes" id="UP000774804">
    <property type="component" value="Unassembled WGS sequence"/>
</dbReference>
<feature type="region of interest" description="Disordered" evidence="2">
    <location>
        <begin position="412"/>
        <end position="437"/>
    </location>
</feature>
<feature type="compositionally biased region" description="Low complexity" evidence="2">
    <location>
        <begin position="503"/>
        <end position="533"/>
    </location>
</feature>
<dbReference type="EMBL" id="MJFZ01000005">
    <property type="protein sequence ID" value="RAW43349.1"/>
    <property type="molecule type" value="Genomic_DNA"/>
</dbReference>
<evidence type="ECO:0000313" key="7">
    <source>
        <dbReference type="EMBL" id="KAG3228654.1"/>
    </source>
</evidence>
<evidence type="ECO:0000256" key="2">
    <source>
        <dbReference type="SAM" id="MobiDB-lite"/>
    </source>
</evidence>
<feature type="compositionally biased region" description="Basic residues" evidence="2">
    <location>
        <begin position="425"/>
        <end position="437"/>
    </location>
</feature>
<feature type="region of interest" description="Disordered" evidence="2">
    <location>
        <begin position="466"/>
        <end position="587"/>
    </location>
</feature>
<evidence type="ECO:0000313" key="9">
    <source>
        <dbReference type="Proteomes" id="UP000251314"/>
    </source>
</evidence>
<comment type="caution">
    <text evidence="8">The sequence shown here is derived from an EMBL/GenBank/DDBJ whole genome shotgun (WGS) entry which is preliminary data.</text>
</comment>
<dbReference type="Proteomes" id="UP000735874">
    <property type="component" value="Unassembled WGS sequence"/>
</dbReference>
<reference evidence="3" key="2">
    <citation type="submission" date="2018-10" db="EMBL/GenBank/DDBJ databases">
        <title>Effector identification in a new, highly contiguous assembly of the strawberry crown rot pathogen Phytophthora cactorum.</title>
        <authorList>
            <person name="Armitage A.D."/>
            <person name="Nellist C.F."/>
            <person name="Bates H."/>
            <person name="Vickerstaff R.J."/>
            <person name="Harrison R.J."/>
        </authorList>
    </citation>
    <scope>NUCLEOTIDE SEQUENCE</scope>
    <source>
        <strain evidence="3">15-7</strain>
        <strain evidence="4">4032</strain>
        <strain evidence="5">4040</strain>
        <strain evidence="6">P415</strain>
        <strain evidence="7">P421</strain>
    </source>
</reference>
<dbReference type="EMBL" id="RCMV01000012">
    <property type="protein sequence ID" value="KAG3228654.1"/>
    <property type="molecule type" value="Genomic_DNA"/>
</dbReference>
<name>A0A329T3X6_9STRA</name>
<dbReference type="AlphaFoldDB" id="A0A329T3X6"/>
<sequence length="621" mass="71069">MDSKQHEQDPASELGKESEESTRDASVAFLENQGAVVKTKSPSNAALLKAGLKTNLSPSEATAQLRVLCRKFAALTEKVKEETKVREAAEREVRRLKALLDKEASPVVASCRAETQAYVRELKETQGKLKRELRLEKEKNERVVAKALELEREKSALLTAQSQQTQTNPLRASISQQDSSLKHQSAWDKEQVNKIQVTLKLTIEELEEELSRKEEEIQTFRERSQRDRARIKALEDEIRAKDDAQRAAQEARRQLEADLQQAQTEITNELENMQRIHDQAREDRAMRETLEQQLVTLGEVNAALEQRSHALVRRLELSSTVTQECQDLKMQLRDAEVDNETLVQTIRHLKDEQFTREKDWKVRLESVHEEKAQVEQQVLELQEDLASLQAQNSLFSEWMLVRNENAIAAQRDAAPDQEYPQHPQQTKHRSALPTSKRKSAWHLEHEYDGDCSSNGNYAFRRVEHDVSPHSRSNMRGRRPASPPKSVLGEHDDEPHYRIPMTNSRSRPGSPESPSAARQTSSRQWRSRTPSSPRGVQIARHRNVERVNPLPRSPRDRMQRKPSTTSLSSACSSATSAAASSSSSDHERLRKLMSRNRELQQRLQQETMATQNLEREITNMTS</sequence>